<keyword evidence="3" id="KW-1185">Reference proteome</keyword>
<protein>
    <recommendedName>
        <fullName evidence="1">C2H2-type domain-containing protein</fullName>
    </recommendedName>
</protein>
<accession>A0ABV0YHG8</accession>
<dbReference type="PROSITE" id="PS00028">
    <property type="entry name" value="ZINC_FINGER_C2H2_1"/>
    <property type="match status" value="1"/>
</dbReference>
<feature type="domain" description="C2H2-type" evidence="1">
    <location>
        <begin position="20"/>
        <end position="41"/>
    </location>
</feature>
<dbReference type="PROSITE" id="PS51257">
    <property type="entry name" value="PROKAR_LIPOPROTEIN"/>
    <property type="match status" value="1"/>
</dbReference>
<evidence type="ECO:0000259" key="1">
    <source>
        <dbReference type="PROSITE" id="PS00028"/>
    </source>
</evidence>
<dbReference type="EMBL" id="JAHRIP010032252">
    <property type="protein sequence ID" value="MEQ2293294.1"/>
    <property type="molecule type" value="Genomic_DNA"/>
</dbReference>
<dbReference type="Proteomes" id="UP001469553">
    <property type="component" value="Unassembled WGS sequence"/>
</dbReference>
<comment type="caution">
    <text evidence="2">The sequence shown here is derived from an EMBL/GenBank/DDBJ whole genome shotgun (WGS) entry which is preliminary data.</text>
</comment>
<evidence type="ECO:0000313" key="2">
    <source>
        <dbReference type="EMBL" id="MEQ2293294.1"/>
    </source>
</evidence>
<organism evidence="2 3">
    <name type="scientific">Ameca splendens</name>
    <dbReference type="NCBI Taxonomy" id="208324"/>
    <lineage>
        <taxon>Eukaryota</taxon>
        <taxon>Metazoa</taxon>
        <taxon>Chordata</taxon>
        <taxon>Craniata</taxon>
        <taxon>Vertebrata</taxon>
        <taxon>Euteleostomi</taxon>
        <taxon>Actinopterygii</taxon>
        <taxon>Neopterygii</taxon>
        <taxon>Teleostei</taxon>
        <taxon>Neoteleostei</taxon>
        <taxon>Acanthomorphata</taxon>
        <taxon>Ovalentaria</taxon>
        <taxon>Atherinomorphae</taxon>
        <taxon>Cyprinodontiformes</taxon>
        <taxon>Goodeidae</taxon>
        <taxon>Ameca</taxon>
    </lineage>
</organism>
<name>A0ABV0YHG8_9TELE</name>
<reference evidence="2 3" key="1">
    <citation type="submission" date="2021-06" db="EMBL/GenBank/DDBJ databases">
        <authorList>
            <person name="Palmer J.M."/>
        </authorList>
    </citation>
    <scope>NUCLEOTIDE SEQUENCE [LARGE SCALE GENOMIC DNA]</scope>
    <source>
        <strain evidence="2 3">AS_MEX2019</strain>
        <tissue evidence="2">Muscle</tissue>
    </source>
</reference>
<evidence type="ECO:0000313" key="3">
    <source>
        <dbReference type="Proteomes" id="UP001469553"/>
    </source>
</evidence>
<proteinExistence type="predicted"/>
<gene>
    <name evidence="2" type="ORF">AMECASPLE_031866</name>
</gene>
<dbReference type="InterPro" id="IPR013087">
    <property type="entry name" value="Znf_C2H2_type"/>
</dbReference>
<sequence length="107" mass="11951">MEYRKGEFAVSSCIVLLTACSRCAEPLRLLTHTHTHQTHTHTQAQRLSPPICAAAAALRVQQHLSADLHPLLSDSLPNNTIKSNIRKQEKEIKATSFLFRGKSISYD</sequence>